<dbReference type="SUPFAM" id="SSF50998">
    <property type="entry name" value="Quinoprotein alcohol dehydrogenase-like"/>
    <property type="match status" value="1"/>
</dbReference>
<dbReference type="InterPro" id="IPR019350">
    <property type="entry name" value="RNA_pol_I-sp_TIF_RRN6-like"/>
</dbReference>
<dbReference type="GO" id="GO:0042790">
    <property type="term" value="P:nucleolar large rRNA transcription by RNA polymerase I"/>
    <property type="evidence" value="ECO:0007669"/>
    <property type="project" value="TreeGrafter"/>
</dbReference>
<feature type="region of interest" description="Disordered" evidence="1">
    <location>
        <begin position="862"/>
        <end position="890"/>
    </location>
</feature>
<dbReference type="OrthoDB" id="2382881at2759"/>
<protein>
    <submittedName>
        <fullName evidence="2">Uncharacterized protein</fullName>
    </submittedName>
</protein>
<organism evidence="2 3">
    <name type="scientific">Suillus luteus UH-Slu-Lm8-n1</name>
    <dbReference type="NCBI Taxonomy" id="930992"/>
    <lineage>
        <taxon>Eukaryota</taxon>
        <taxon>Fungi</taxon>
        <taxon>Dikarya</taxon>
        <taxon>Basidiomycota</taxon>
        <taxon>Agaricomycotina</taxon>
        <taxon>Agaricomycetes</taxon>
        <taxon>Agaricomycetidae</taxon>
        <taxon>Boletales</taxon>
        <taxon>Suillineae</taxon>
        <taxon>Suillaceae</taxon>
        <taxon>Suillus</taxon>
    </lineage>
</organism>
<feature type="region of interest" description="Disordered" evidence="1">
    <location>
        <begin position="1"/>
        <end position="27"/>
    </location>
</feature>
<evidence type="ECO:0000313" key="3">
    <source>
        <dbReference type="Proteomes" id="UP000054485"/>
    </source>
</evidence>
<gene>
    <name evidence="2" type="ORF">CY34DRAFT_797188</name>
</gene>
<dbReference type="GO" id="GO:0001179">
    <property type="term" value="F:RNA polymerase I general transcription initiation factor binding"/>
    <property type="evidence" value="ECO:0007669"/>
    <property type="project" value="TreeGrafter"/>
</dbReference>
<dbReference type="InParanoid" id="A0A0D0AGF6"/>
<dbReference type="PANTHER" id="PTHR28221">
    <property type="entry name" value="RNA POLYMERASE I-SPECIFIC TRANSCRIPTION INITIATION FACTOR RRN6"/>
    <property type="match status" value="1"/>
</dbReference>
<dbReference type="Proteomes" id="UP000054485">
    <property type="component" value="Unassembled WGS sequence"/>
</dbReference>
<dbReference type="HOGENOM" id="CLU_007284_0_0_1"/>
<reference evidence="2 3" key="1">
    <citation type="submission" date="2014-04" db="EMBL/GenBank/DDBJ databases">
        <authorList>
            <consortium name="DOE Joint Genome Institute"/>
            <person name="Kuo A."/>
            <person name="Ruytinx J."/>
            <person name="Rineau F."/>
            <person name="Colpaert J."/>
            <person name="Kohler A."/>
            <person name="Nagy L.G."/>
            <person name="Floudas D."/>
            <person name="Copeland A."/>
            <person name="Barry K.W."/>
            <person name="Cichocki N."/>
            <person name="Veneault-Fourrey C."/>
            <person name="LaButti K."/>
            <person name="Lindquist E.A."/>
            <person name="Lipzen A."/>
            <person name="Lundell T."/>
            <person name="Morin E."/>
            <person name="Murat C."/>
            <person name="Sun H."/>
            <person name="Tunlid A."/>
            <person name="Henrissat B."/>
            <person name="Grigoriev I.V."/>
            <person name="Hibbett D.S."/>
            <person name="Martin F."/>
            <person name="Nordberg H.P."/>
            <person name="Cantor M.N."/>
            <person name="Hua S.X."/>
        </authorList>
    </citation>
    <scope>NUCLEOTIDE SEQUENCE [LARGE SCALE GENOMIC DNA]</scope>
    <source>
        <strain evidence="2 3">UH-Slu-Lm8-n1</strain>
    </source>
</reference>
<sequence>MEHWPADERHNSLPVKKKQGRGNKRLPVHDTQYWSCPSLDYGTFGRATLVPSDGRLAWTTVVDTSNARRVTPVGAGCCMFPATRPVNPAPSRLAQWRRIEEGLNFVRTCFPDADFPVELIKAEFQSDERRNRELQVYDPLRGNLISIVPSSSTPQTSLVLFPVGETSSELNISFISATNSESTFHAPSHAVSKFETPILQISTPNASNLPLKRGTNPVLVRTLSATSLLSIELPDEGTDVMATREVDILSDDAGGKSIVDAVFSPHDSDIIAVNTSGALYNCSIYQGAKAVRRIGLNQVRFENTNGDQFWRLRPSDQGYFLASSNYIQHLDFRSSQSTVDLFHTGQSGSVVTSFDWLEREHLLTISTTSELLWLDNRFPKKMLLSIKHNRAHDRSLNIRAVQLDSGPLSFLSSLKNGLITIYDVSRGRDHLIHCHSVPTSLPHDGDVSASESESAFFVQPDRSTFSLLRLSGQGSLRCQDFAVYRNGIDIPPRQSSGTSHEWSADVQKLAQRVKELQPQYGPLSARHFSELNLRTAYQKLFITGGVTEQAASEGELAIMTDKLSQFWQSIDSSERAMLTLYDVCLGADEEREEASRADFFAGGIINSNHGYKTLVRNKLPVQEITSGAAWSCDFKPFLRRMGLGRVDHWQEMYGALEAFSLSYSNDAPGSFVQQEEESREQLILDLALSSTVFSAQPVSMPAAPIRVDDVENMSLAAKALTLDDELPEIRFGYLRPYLKLGVNHYPDASRDKDAVAEPVQDADFCSPLGVRLLLKEWDVGTDVESYAYNDPYNTKGDDSIAPSQERTLYTAPIATQTTITTSQGPPLIVAGFESRPPPIHVTRNHWGMSGTQPQGFTSQTTDIQHENYPEPSQPSQELMTSTQVLPGPYGGRNALNKKLVKKRLGGF</sequence>
<name>A0A0D0AGF6_9AGAM</name>
<dbReference type="GO" id="GO:0001163">
    <property type="term" value="F:RNA polymerase I transcription regulatory region sequence-specific DNA binding"/>
    <property type="evidence" value="ECO:0007669"/>
    <property type="project" value="TreeGrafter"/>
</dbReference>
<dbReference type="AlphaFoldDB" id="A0A0D0AGF6"/>
<feature type="compositionally biased region" description="Basic residues" evidence="1">
    <location>
        <begin position="15"/>
        <end position="26"/>
    </location>
</feature>
<accession>A0A0D0AGF6</accession>
<evidence type="ECO:0000256" key="1">
    <source>
        <dbReference type="SAM" id="MobiDB-lite"/>
    </source>
</evidence>
<dbReference type="PANTHER" id="PTHR28221:SF2">
    <property type="entry name" value="RNA POLYMERASE I-SPECIFIC TRANSCRIPTION INITIATION FACTOR RRN6"/>
    <property type="match status" value="1"/>
</dbReference>
<dbReference type="STRING" id="930992.A0A0D0AGF6"/>
<dbReference type="InterPro" id="IPR011047">
    <property type="entry name" value="Quinoprotein_ADH-like_sf"/>
</dbReference>
<dbReference type="EMBL" id="KN835133">
    <property type="protein sequence ID" value="KIK49240.1"/>
    <property type="molecule type" value="Genomic_DNA"/>
</dbReference>
<dbReference type="GO" id="GO:0070860">
    <property type="term" value="C:RNA polymerase I core factor complex"/>
    <property type="evidence" value="ECO:0007669"/>
    <property type="project" value="TreeGrafter"/>
</dbReference>
<proteinExistence type="predicted"/>
<feature type="compositionally biased region" description="Basic and acidic residues" evidence="1">
    <location>
        <begin position="1"/>
        <end position="11"/>
    </location>
</feature>
<evidence type="ECO:0000313" key="2">
    <source>
        <dbReference type="EMBL" id="KIK49240.1"/>
    </source>
</evidence>
<feature type="compositionally biased region" description="Polar residues" evidence="1">
    <location>
        <begin position="873"/>
        <end position="884"/>
    </location>
</feature>
<reference evidence="3" key="2">
    <citation type="submission" date="2015-01" db="EMBL/GenBank/DDBJ databases">
        <title>Evolutionary Origins and Diversification of the Mycorrhizal Mutualists.</title>
        <authorList>
            <consortium name="DOE Joint Genome Institute"/>
            <consortium name="Mycorrhizal Genomics Consortium"/>
            <person name="Kohler A."/>
            <person name="Kuo A."/>
            <person name="Nagy L.G."/>
            <person name="Floudas D."/>
            <person name="Copeland A."/>
            <person name="Barry K.W."/>
            <person name="Cichocki N."/>
            <person name="Veneault-Fourrey C."/>
            <person name="LaButti K."/>
            <person name="Lindquist E.A."/>
            <person name="Lipzen A."/>
            <person name="Lundell T."/>
            <person name="Morin E."/>
            <person name="Murat C."/>
            <person name="Riley R."/>
            <person name="Ohm R."/>
            <person name="Sun H."/>
            <person name="Tunlid A."/>
            <person name="Henrissat B."/>
            <person name="Grigoriev I.V."/>
            <person name="Hibbett D.S."/>
            <person name="Martin F."/>
        </authorList>
    </citation>
    <scope>NUCLEOTIDE SEQUENCE [LARGE SCALE GENOMIC DNA]</scope>
    <source>
        <strain evidence="3">UH-Slu-Lm8-n1</strain>
    </source>
</reference>
<keyword evidence="3" id="KW-1185">Reference proteome</keyword>